<organism evidence="3">
    <name type="scientific">Onchocerca flexuosa</name>
    <dbReference type="NCBI Taxonomy" id="387005"/>
    <lineage>
        <taxon>Eukaryota</taxon>
        <taxon>Metazoa</taxon>
        <taxon>Ecdysozoa</taxon>
        <taxon>Nematoda</taxon>
        <taxon>Chromadorea</taxon>
        <taxon>Rhabditida</taxon>
        <taxon>Spirurina</taxon>
        <taxon>Spiruromorpha</taxon>
        <taxon>Filarioidea</taxon>
        <taxon>Onchocercidae</taxon>
        <taxon>Onchocerca</taxon>
    </lineage>
</organism>
<name>A0A183H203_9BILA</name>
<evidence type="ECO:0000313" key="3">
    <source>
        <dbReference type="WBParaSite" id="OFLC_0000151201-mRNA-1"/>
    </source>
</evidence>
<dbReference type="EMBL" id="UZAJ01000726">
    <property type="protein sequence ID" value="VDO29813.1"/>
    <property type="molecule type" value="Genomic_DNA"/>
</dbReference>
<evidence type="ECO:0000313" key="2">
    <source>
        <dbReference type="Proteomes" id="UP000267606"/>
    </source>
</evidence>
<accession>A0A183H203</accession>
<dbReference type="AlphaFoldDB" id="A0A183H203"/>
<protein>
    <submittedName>
        <fullName evidence="3">ORF6C domain-containing protein</fullName>
    </submittedName>
</protein>
<reference evidence="3" key="1">
    <citation type="submission" date="2016-06" db="UniProtKB">
        <authorList>
            <consortium name="WormBaseParasite"/>
        </authorList>
    </citation>
    <scope>IDENTIFICATION</scope>
</reference>
<evidence type="ECO:0000313" key="1">
    <source>
        <dbReference type="EMBL" id="VDO29813.1"/>
    </source>
</evidence>
<proteinExistence type="predicted"/>
<gene>
    <name evidence="1" type="ORF">OFLC_LOCUS1513</name>
</gene>
<dbReference type="STRING" id="387005.A0A183H203"/>
<dbReference type="Proteomes" id="UP000267606">
    <property type="component" value="Unassembled WGS sequence"/>
</dbReference>
<dbReference type="WBParaSite" id="OFLC_0000151201-mRNA-1">
    <property type="protein sequence ID" value="OFLC_0000151201-mRNA-1"/>
    <property type="gene ID" value="OFLC_0000151201"/>
</dbReference>
<keyword evidence="2" id="KW-1185">Reference proteome</keyword>
<reference evidence="1 2" key="2">
    <citation type="submission" date="2018-11" db="EMBL/GenBank/DDBJ databases">
        <authorList>
            <consortium name="Pathogen Informatics"/>
        </authorList>
    </citation>
    <scope>NUCLEOTIDE SEQUENCE [LARGE SCALE GENOMIC DNA]</scope>
</reference>
<sequence length="133" mass="15713">MKFEEQLRWFHIEDENMQIMAVEVQKLRANKIEQMKVVQSGLAKLEEKVPLANQTIRGFTLDKSKDYGHNVMINIDMERMLHEIMALIDKPRVLQNSIISHLKSLNDWKTTEEELEDEIRIVDNIEGLFSIYL</sequence>